<dbReference type="Gene3D" id="3.40.640.10">
    <property type="entry name" value="Type I PLP-dependent aspartate aminotransferase-like (Major domain)"/>
    <property type="match status" value="1"/>
</dbReference>
<name>A0ABV9PYG1_9BACL</name>
<dbReference type="InterPro" id="IPR015421">
    <property type="entry name" value="PyrdxlP-dep_Trfase_major"/>
</dbReference>
<dbReference type="Proteomes" id="UP001596002">
    <property type="component" value="Unassembled WGS sequence"/>
</dbReference>
<dbReference type="GO" id="GO:0008483">
    <property type="term" value="F:transaminase activity"/>
    <property type="evidence" value="ECO:0007669"/>
    <property type="project" value="UniProtKB-KW"/>
</dbReference>
<keyword evidence="3" id="KW-0808">Transferase</keyword>
<proteinExistence type="predicted"/>
<protein>
    <submittedName>
        <fullName evidence="5">Aminotransferase class I/II-fold pyridoxal phosphate-dependent enzyme</fullName>
    </submittedName>
</protein>
<dbReference type="InterPro" id="IPR050881">
    <property type="entry name" value="LL-DAP_aminotransferase"/>
</dbReference>
<dbReference type="EMBL" id="JBHSHC010000044">
    <property type="protein sequence ID" value="MFC4767085.1"/>
    <property type="molecule type" value="Genomic_DNA"/>
</dbReference>
<comment type="cofactor">
    <cofactor evidence="1">
        <name>pyridoxal 5'-phosphate</name>
        <dbReference type="ChEBI" id="CHEBI:597326"/>
    </cofactor>
</comment>
<dbReference type="InterPro" id="IPR004839">
    <property type="entry name" value="Aminotransferase_I/II_large"/>
</dbReference>
<dbReference type="Gene3D" id="3.90.1150.10">
    <property type="entry name" value="Aspartate Aminotransferase, domain 1"/>
    <property type="match status" value="1"/>
</dbReference>
<dbReference type="Pfam" id="PF00155">
    <property type="entry name" value="Aminotran_1_2"/>
    <property type="match status" value="1"/>
</dbReference>
<keyword evidence="2 5" id="KW-0032">Aminotransferase</keyword>
<reference evidence="6" key="1">
    <citation type="journal article" date="2019" name="Int. J. Syst. Evol. Microbiol.">
        <title>The Global Catalogue of Microorganisms (GCM) 10K type strain sequencing project: providing services to taxonomists for standard genome sequencing and annotation.</title>
        <authorList>
            <consortium name="The Broad Institute Genomics Platform"/>
            <consortium name="The Broad Institute Genome Sequencing Center for Infectious Disease"/>
            <person name="Wu L."/>
            <person name="Ma J."/>
        </authorList>
    </citation>
    <scope>NUCLEOTIDE SEQUENCE [LARGE SCALE GENOMIC DNA]</scope>
    <source>
        <strain evidence="6">WYCCWR 12678</strain>
    </source>
</reference>
<dbReference type="PANTHER" id="PTHR42832:SF3">
    <property type="entry name" value="L-GLUTAMINE--4-(METHYLSULFANYL)-2-OXOBUTANOATE AMINOTRANSFERASE"/>
    <property type="match status" value="1"/>
</dbReference>
<feature type="domain" description="Aminotransferase class I/classII large" evidence="4">
    <location>
        <begin position="32"/>
        <end position="375"/>
    </location>
</feature>
<organism evidence="5 6">
    <name type="scientific">Effusibacillus consociatus</name>
    <dbReference type="NCBI Taxonomy" id="1117041"/>
    <lineage>
        <taxon>Bacteria</taxon>
        <taxon>Bacillati</taxon>
        <taxon>Bacillota</taxon>
        <taxon>Bacilli</taxon>
        <taxon>Bacillales</taxon>
        <taxon>Alicyclobacillaceae</taxon>
        <taxon>Effusibacillus</taxon>
    </lineage>
</organism>
<dbReference type="CDD" id="cd00609">
    <property type="entry name" value="AAT_like"/>
    <property type="match status" value="1"/>
</dbReference>
<comment type="caution">
    <text evidence="5">The sequence shown here is derived from an EMBL/GenBank/DDBJ whole genome shotgun (WGS) entry which is preliminary data.</text>
</comment>
<dbReference type="PANTHER" id="PTHR42832">
    <property type="entry name" value="AMINO ACID AMINOTRANSFERASE"/>
    <property type="match status" value="1"/>
</dbReference>
<evidence type="ECO:0000256" key="1">
    <source>
        <dbReference type="ARBA" id="ARBA00001933"/>
    </source>
</evidence>
<sequence length="392" mass="44011">MRMAEKLAGLPPYIFAQLDEHVYKLREAGKTDIVDFGKADPDHPTPIEVVRRLQETAADEENHHYPAFRGSLFFRKAVAAWYKERFGVDVNPEKEVLALIGSKEGLFHISLAYIGQGDVGLVPDPSFPAYNDGVFFAGGEASRMPLTRENRFLPDLDAIPDEIRKRAKLLFLNYPNNPTGVLAPDDFIEKVIRFARENEVVVCYDHAYCEITFDGVRSRSFLEYSGAKDVGVEFFTFSKAFNMAGWRLGAAVGNEEVINSLLVVQSHINSGVFAPIQFAGTTALAEVWHSEFGTEMRKEYQRRRDYAIDKFEQIGWEVHKPAGTVYLWVPVAGGMTSLEFANRLLDEYSVVVAPGTAFGETGEGFVRLSLTTAYQNVVKGIDRVCEAIEKWR</sequence>
<dbReference type="InterPro" id="IPR015422">
    <property type="entry name" value="PyrdxlP-dep_Trfase_small"/>
</dbReference>
<evidence type="ECO:0000256" key="2">
    <source>
        <dbReference type="ARBA" id="ARBA00022576"/>
    </source>
</evidence>
<accession>A0ABV9PYG1</accession>
<evidence type="ECO:0000259" key="4">
    <source>
        <dbReference type="Pfam" id="PF00155"/>
    </source>
</evidence>
<evidence type="ECO:0000313" key="6">
    <source>
        <dbReference type="Proteomes" id="UP001596002"/>
    </source>
</evidence>
<gene>
    <name evidence="5" type="ORF">ACFO8Q_06850</name>
</gene>
<dbReference type="SUPFAM" id="SSF53383">
    <property type="entry name" value="PLP-dependent transferases"/>
    <property type="match status" value="1"/>
</dbReference>
<keyword evidence="6" id="KW-1185">Reference proteome</keyword>
<dbReference type="InterPro" id="IPR015424">
    <property type="entry name" value="PyrdxlP-dep_Trfase"/>
</dbReference>
<evidence type="ECO:0000313" key="5">
    <source>
        <dbReference type="EMBL" id="MFC4767085.1"/>
    </source>
</evidence>
<dbReference type="RefSeq" id="WP_380024969.1">
    <property type="nucleotide sequence ID" value="NZ_JBHSHC010000044.1"/>
</dbReference>
<evidence type="ECO:0000256" key="3">
    <source>
        <dbReference type="ARBA" id="ARBA00022679"/>
    </source>
</evidence>